<gene>
    <name evidence="1" type="ORF">E0946_05055</name>
</gene>
<protein>
    <submittedName>
        <fullName evidence="1">Prolipoprotein diacylglyceryl transferase</fullName>
    </submittedName>
</protein>
<comment type="caution">
    <text evidence="1">The sequence shown here is derived from an EMBL/GenBank/DDBJ whole genome shotgun (WGS) entry which is preliminary data.</text>
</comment>
<sequence length="272" mass="31179">MLPYPNIDPVMAHFTIGGINFSIRWYGFFYVLSFILGYIFLWKLLKYRKVKITRDQYDGIIFSIMLGVILGGRLGYVLFYNLPYYLRHPVEILYVWEGGMSFHGGALGVIIACLIYMRRQKIPFYSVADCAMPMVAVGLGLGRLGNFINGELWGKVTNLPWGMVFPDAGPLPRHPTQLYELFFEGIVLGVLSYILLKKTKKEGLVFWSFIGLYGIFRFLIEFIRVPDDLEIYDKIGYFLGFMTIGQILSVIMIIAAAIGIWTLYRKKPEVAL</sequence>
<organism evidence="1 2">
    <name type="scientific">Candidatus Syntrophosphaera thermopropionivorans</name>
    <dbReference type="NCBI Taxonomy" id="2593015"/>
    <lineage>
        <taxon>Bacteria</taxon>
        <taxon>Pseudomonadati</taxon>
        <taxon>Candidatus Cloacimonadota</taxon>
        <taxon>Candidatus Cloacimonadia</taxon>
        <taxon>Candidatus Cloacimonadales</taxon>
        <taxon>Candidatus Cloacimonadaceae</taxon>
        <taxon>Candidatus Syntrophosphaera</taxon>
    </lineage>
</organism>
<proteinExistence type="predicted"/>
<dbReference type="Proteomes" id="UP000294588">
    <property type="component" value="Unassembled WGS sequence"/>
</dbReference>
<keyword evidence="1" id="KW-0808">Transferase</keyword>
<keyword evidence="2" id="KW-1185">Reference proteome</keyword>
<dbReference type="EMBL" id="SMOG01000014">
    <property type="protein sequence ID" value="TDF72848.1"/>
    <property type="molecule type" value="Genomic_DNA"/>
</dbReference>
<accession>A0AC61QIS2</accession>
<evidence type="ECO:0000313" key="1">
    <source>
        <dbReference type="EMBL" id="TDF72848.1"/>
    </source>
</evidence>
<reference evidence="1" key="1">
    <citation type="submission" date="2019-03" db="EMBL/GenBank/DDBJ databases">
        <title>Candidatus Syntrophosphaera thermopropionivorans: a novel player in syntrophic propionate oxidation during anaerobic digestion.</title>
        <authorList>
            <person name="Dyksma S."/>
        </authorList>
    </citation>
    <scope>NUCLEOTIDE SEQUENCE</scope>
    <source>
        <strain evidence="1">W5</strain>
    </source>
</reference>
<name>A0AC61QIS2_9BACT</name>
<evidence type="ECO:0000313" key="2">
    <source>
        <dbReference type="Proteomes" id="UP000294588"/>
    </source>
</evidence>